<comment type="similarity">
    <text evidence="1">Belongs to the peptidase U62 family.</text>
</comment>
<evidence type="ECO:0000256" key="3">
    <source>
        <dbReference type="ARBA" id="ARBA00022801"/>
    </source>
</evidence>
<dbReference type="PIRSF" id="PIRSF004919">
    <property type="entry name" value="TldD"/>
    <property type="match status" value="1"/>
</dbReference>
<protein>
    <submittedName>
        <fullName evidence="8">TldD/PmbA family protein</fullName>
    </submittedName>
</protein>
<evidence type="ECO:0000313" key="8">
    <source>
        <dbReference type="EMBL" id="MBO8478056.1"/>
    </source>
</evidence>
<evidence type="ECO:0000256" key="1">
    <source>
        <dbReference type="ARBA" id="ARBA00005836"/>
    </source>
</evidence>
<dbReference type="Gene3D" id="3.30.2290.10">
    <property type="entry name" value="PmbA/TldD superfamily"/>
    <property type="match status" value="1"/>
</dbReference>
<dbReference type="Pfam" id="PF01523">
    <property type="entry name" value="PmbA_TldD_1st"/>
    <property type="match status" value="1"/>
</dbReference>
<keyword evidence="3" id="KW-0378">Hydrolase</keyword>
<evidence type="ECO:0000313" key="9">
    <source>
        <dbReference type="Proteomes" id="UP000823771"/>
    </source>
</evidence>
<name>A0A9D9ITI7_9BACT</name>
<dbReference type="InterPro" id="IPR051463">
    <property type="entry name" value="Peptidase_U62_metallo"/>
</dbReference>
<evidence type="ECO:0000256" key="2">
    <source>
        <dbReference type="ARBA" id="ARBA00022670"/>
    </source>
</evidence>
<dbReference type="EMBL" id="JADILZ010000040">
    <property type="protein sequence ID" value="MBO8478056.1"/>
    <property type="molecule type" value="Genomic_DNA"/>
</dbReference>
<dbReference type="PANTHER" id="PTHR30624:SF4">
    <property type="entry name" value="METALLOPROTEASE TLDD"/>
    <property type="match status" value="1"/>
</dbReference>
<evidence type="ECO:0000256" key="4">
    <source>
        <dbReference type="ARBA" id="ARBA00023049"/>
    </source>
</evidence>
<accession>A0A9D9ITI7</accession>
<dbReference type="InterPro" id="IPR035068">
    <property type="entry name" value="TldD/PmbA_N"/>
</dbReference>
<evidence type="ECO:0000259" key="5">
    <source>
        <dbReference type="Pfam" id="PF01523"/>
    </source>
</evidence>
<reference evidence="8" key="1">
    <citation type="submission" date="2020-10" db="EMBL/GenBank/DDBJ databases">
        <authorList>
            <person name="Gilroy R."/>
        </authorList>
    </citation>
    <scope>NUCLEOTIDE SEQUENCE</scope>
    <source>
        <strain evidence="8">2478</strain>
    </source>
</reference>
<feature type="domain" description="Metalloprotease TldD/E central" evidence="7">
    <location>
        <begin position="131"/>
        <end position="233"/>
    </location>
</feature>
<gene>
    <name evidence="8" type="ORF">IAB80_04135</name>
</gene>
<comment type="caution">
    <text evidence="8">The sequence shown here is derived from an EMBL/GenBank/DDBJ whole genome shotgun (WGS) entry which is preliminary data.</text>
</comment>
<dbReference type="InterPro" id="IPR002510">
    <property type="entry name" value="Metalloprtase-TldD/E_N"/>
</dbReference>
<dbReference type="GO" id="GO:0008237">
    <property type="term" value="F:metallopeptidase activity"/>
    <property type="evidence" value="ECO:0007669"/>
    <property type="project" value="UniProtKB-KW"/>
</dbReference>
<dbReference type="InterPro" id="IPR045569">
    <property type="entry name" value="Metalloprtase-TldD/E_C"/>
</dbReference>
<proteinExistence type="inferred from homology"/>
<feature type="domain" description="Metalloprotease TldD/E N-terminal" evidence="5">
    <location>
        <begin position="33"/>
        <end position="93"/>
    </location>
</feature>
<keyword evidence="4" id="KW-0482">Metalloprotease</keyword>
<dbReference type="Pfam" id="PF19289">
    <property type="entry name" value="PmbA_TldD_3rd"/>
    <property type="match status" value="1"/>
</dbReference>
<dbReference type="PANTHER" id="PTHR30624">
    <property type="entry name" value="UNCHARACTERIZED PROTEIN TLDD AND PMBA"/>
    <property type="match status" value="1"/>
</dbReference>
<dbReference type="GO" id="GO:0006508">
    <property type="term" value="P:proteolysis"/>
    <property type="evidence" value="ECO:0007669"/>
    <property type="project" value="UniProtKB-KW"/>
</dbReference>
<keyword evidence="2" id="KW-0645">Protease</keyword>
<evidence type="ECO:0000259" key="7">
    <source>
        <dbReference type="Pfam" id="PF19290"/>
    </source>
</evidence>
<evidence type="ECO:0000259" key="6">
    <source>
        <dbReference type="Pfam" id="PF19289"/>
    </source>
</evidence>
<dbReference type="InterPro" id="IPR045570">
    <property type="entry name" value="Metalloprtase-TldD/E_cen_dom"/>
</dbReference>
<dbReference type="InterPro" id="IPR025502">
    <property type="entry name" value="TldD"/>
</dbReference>
<feature type="domain" description="Metalloprotease TldD/E C-terminal" evidence="6">
    <location>
        <begin position="247"/>
        <end position="479"/>
    </location>
</feature>
<dbReference type="GO" id="GO:0005829">
    <property type="term" value="C:cytosol"/>
    <property type="evidence" value="ECO:0007669"/>
    <property type="project" value="TreeGrafter"/>
</dbReference>
<dbReference type="Pfam" id="PF19290">
    <property type="entry name" value="PmbA_TldD_2nd"/>
    <property type="match status" value="1"/>
</dbReference>
<sequence length="480" mass="52068">MDKQYFLNTFRVTVPQMEQLTKTALARGGDWSDLYFENTLYGDLLLKDGEVTSGGLHTDFGVGIRVLSGEKTGYAYSENTGENDMREAAMAASLIASGSARTHDIPKPGKGLSPAFAPACGGDVLYQSEIPWESIRAAELLPFLEKLQERISSADSRVVKIVARLAYSHSDIMMFNSDGELTFDSRPMGSVTASVIFNYKGKTENKTASRSFRTGAELLTDSLLQELAEEAVKGIDERFEARRPKGGRMPVVMGAGASGILLHEAMGHAFEADFNRKGQSVFAGKIGRQVCDRSISIVDDGTVRANRGACSFDDEGVPGQKTWMVKDGILNSYLHDRISARWYGVAPTGNGRRESFRYNPIPRMRATYMESGSVPPQDIVASVKKGIYVDEFSNGQVKIGEGDFTFYVKSGFLIENGRLTAPVKDINIIGNGPQALSDIACVGNDLKIDNGTWTCGKDQSVPVSCGIPTVLVNNLTVGGE</sequence>
<reference evidence="8" key="2">
    <citation type="journal article" date="2021" name="PeerJ">
        <title>Extensive microbial diversity within the chicken gut microbiome revealed by metagenomics and culture.</title>
        <authorList>
            <person name="Gilroy R."/>
            <person name="Ravi A."/>
            <person name="Getino M."/>
            <person name="Pursley I."/>
            <person name="Horton D.L."/>
            <person name="Alikhan N.F."/>
            <person name="Baker D."/>
            <person name="Gharbi K."/>
            <person name="Hall N."/>
            <person name="Watson M."/>
            <person name="Adriaenssens E.M."/>
            <person name="Foster-Nyarko E."/>
            <person name="Jarju S."/>
            <person name="Secka A."/>
            <person name="Antonio M."/>
            <person name="Oren A."/>
            <person name="Chaudhuri R.R."/>
            <person name="La Ragione R."/>
            <person name="Hildebrand F."/>
            <person name="Pallen M.J."/>
        </authorList>
    </citation>
    <scope>NUCLEOTIDE SEQUENCE</scope>
    <source>
        <strain evidence="8">2478</strain>
    </source>
</reference>
<dbReference type="AlphaFoldDB" id="A0A9D9ITI7"/>
<organism evidence="8 9">
    <name type="scientific">Candidatus Cryptobacteroides excrementipullorum</name>
    <dbReference type="NCBI Taxonomy" id="2840761"/>
    <lineage>
        <taxon>Bacteria</taxon>
        <taxon>Pseudomonadati</taxon>
        <taxon>Bacteroidota</taxon>
        <taxon>Bacteroidia</taxon>
        <taxon>Bacteroidales</taxon>
        <taxon>Candidatus Cryptobacteroides</taxon>
    </lineage>
</organism>
<dbReference type="Proteomes" id="UP000823771">
    <property type="component" value="Unassembled WGS sequence"/>
</dbReference>
<dbReference type="InterPro" id="IPR036059">
    <property type="entry name" value="TldD/PmbA_sf"/>
</dbReference>
<dbReference type="SUPFAM" id="SSF111283">
    <property type="entry name" value="Putative modulator of DNA gyrase, PmbA/TldD"/>
    <property type="match status" value="1"/>
</dbReference>